<evidence type="ECO:0000256" key="1">
    <source>
        <dbReference type="SAM" id="MobiDB-lite"/>
    </source>
</evidence>
<name>A0A183U0D9_TOXCA</name>
<protein>
    <submittedName>
        <fullName evidence="5">Tudor domain-containing protein</fullName>
    </submittedName>
</protein>
<dbReference type="EMBL" id="UYWY01001727">
    <property type="protein sequence ID" value="VDM27154.1"/>
    <property type="molecule type" value="Genomic_DNA"/>
</dbReference>
<dbReference type="InterPro" id="IPR002999">
    <property type="entry name" value="Tudor"/>
</dbReference>
<dbReference type="Gene3D" id="2.30.30.140">
    <property type="match status" value="1"/>
</dbReference>
<dbReference type="WBParaSite" id="TCNE_0000195901-mRNA-1">
    <property type="protein sequence ID" value="TCNE_0000195901-mRNA-1"/>
    <property type="gene ID" value="TCNE_0000195901"/>
</dbReference>
<keyword evidence="4" id="KW-1185">Reference proteome</keyword>
<evidence type="ECO:0000259" key="2">
    <source>
        <dbReference type="PROSITE" id="PS50304"/>
    </source>
</evidence>
<dbReference type="CDD" id="cd20379">
    <property type="entry name" value="Tudor_dTUD-like"/>
    <property type="match status" value="1"/>
</dbReference>
<dbReference type="PROSITE" id="PS50304">
    <property type="entry name" value="TUDOR"/>
    <property type="match status" value="1"/>
</dbReference>
<feature type="compositionally biased region" description="Acidic residues" evidence="1">
    <location>
        <begin position="90"/>
        <end position="100"/>
    </location>
</feature>
<dbReference type="Proteomes" id="UP000050794">
    <property type="component" value="Unassembled WGS sequence"/>
</dbReference>
<feature type="domain" description="Tudor" evidence="2">
    <location>
        <begin position="210"/>
        <end position="268"/>
    </location>
</feature>
<dbReference type="SUPFAM" id="SSF63748">
    <property type="entry name" value="Tudor/PWWP/MBT"/>
    <property type="match status" value="1"/>
</dbReference>
<dbReference type="GO" id="GO:0005737">
    <property type="term" value="C:cytoplasm"/>
    <property type="evidence" value="ECO:0007669"/>
    <property type="project" value="UniProtKB-ARBA"/>
</dbReference>
<dbReference type="SMART" id="SM00333">
    <property type="entry name" value="TUDOR"/>
    <property type="match status" value="1"/>
</dbReference>
<reference evidence="5" key="1">
    <citation type="submission" date="2016-06" db="UniProtKB">
        <authorList>
            <consortium name="WormBaseParasite"/>
        </authorList>
    </citation>
    <scope>IDENTIFICATION</scope>
</reference>
<dbReference type="InterPro" id="IPR035437">
    <property type="entry name" value="SNase_OB-fold_sf"/>
</dbReference>
<evidence type="ECO:0000313" key="4">
    <source>
        <dbReference type="Proteomes" id="UP000050794"/>
    </source>
</evidence>
<evidence type="ECO:0000313" key="5">
    <source>
        <dbReference type="WBParaSite" id="TCNE_0000195901-mRNA-1"/>
    </source>
</evidence>
<dbReference type="AlphaFoldDB" id="A0A183U0D9"/>
<evidence type="ECO:0000313" key="3">
    <source>
        <dbReference type="EMBL" id="VDM27154.1"/>
    </source>
</evidence>
<gene>
    <name evidence="3" type="ORF">TCNE_LOCUS1959</name>
</gene>
<sequence length="339" mass="37922">AQRSSNRYQYGEPPRHLLSDYDYGDVYGGVGRKCVKLAGVCRPFYALLTFTMMHYGATLSVRLHTFVGQIVLYARRPRDKDGNLLYTSDESTDQEAESESLSENQTEDETRFPDSSVRDAVLAVDANGDSDSGSANLFNVGCIKALKFVPYVKHVDVKDGCECVVKRSDDDHDNVQWPLFFVQVQDEQQLDFIEENFDSLQAQNSLPDDQVVVGTLCASFCRAFEAVFRAVITGVGEDGVEVHYVDYGNYELVDRSLLKSLDDQTEITRTHVAMAIPCILKAMEDTYAKADGEVTDGEVAKMQMDVSCDLEQFTLRFLRQRPDGVHVVEVVLRGKSTSP</sequence>
<accession>A0A183U0D9</accession>
<proteinExistence type="predicted"/>
<dbReference type="Pfam" id="PF00567">
    <property type="entry name" value="TUDOR"/>
    <property type="match status" value="1"/>
</dbReference>
<reference evidence="3 4" key="2">
    <citation type="submission" date="2018-11" db="EMBL/GenBank/DDBJ databases">
        <authorList>
            <consortium name="Pathogen Informatics"/>
        </authorList>
    </citation>
    <scope>NUCLEOTIDE SEQUENCE [LARGE SCALE GENOMIC DNA]</scope>
</reference>
<feature type="region of interest" description="Disordered" evidence="1">
    <location>
        <begin position="83"/>
        <end position="114"/>
    </location>
</feature>
<organism evidence="4 5">
    <name type="scientific">Toxocara canis</name>
    <name type="common">Canine roundworm</name>
    <dbReference type="NCBI Taxonomy" id="6265"/>
    <lineage>
        <taxon>Eukaryota</taxon>
        <taxon>Metazoa</taxon>
        <taxon>Ecdysozoa</taxon>
        <taxon>Nematoda</taxon>
        <taxon>Chromadorea</taxon>
        <taxon>Rhabditida</taxon>
        <taxon>Spirurina</taxon>
        <taxon>Ascaridomorpha</taxon>
        <taxon>Ascaridoidea</taxon>
        <taxon>Toxocaridae</taxon>
        <taxon>Toxocara</taxon>
    </lineage>
</organism>
<dbReference type="Gene3D" id="2.40.50.90">
    <property type="match status" value="1"/>
</dbReference>